<feature type="region of interest" description="Disordered" evidence="1">
    <location>
        <begin position="370"/>
        <end position="541"/>
    </location>
</feature>
<feature type="compositionally biased region" description="Polar residues" evidence="1">
    <location>
        <begin position="335"/>
        <end position="344"/>
    </location>
</feature>
<dbReference type="OrthoDB" id="5563539at2759"/>
<dbReference type="EMBL" id="JYNV01000156">
    <property type="protein sequence ID" value="KZM24462.1"/>
    <property type="molecule type" value="Genomic_DNA"/>
</dbReference>
<evidence type="ECO:0000256" key="1">
    <source>
        <dbReference type="SAM" id="MobiDB-lite"/>
    </source>
</evidence>
<dbReference type="Proteomes" id="UP000076837">
    <property type="component" value="Unassembled WGS sequence"/>
</dbReference>
<name>A0A163FNS0_DIDRA</name>
<feature type="compositionally biased region" description="Acidic residues" evidence="1">
    <location>
        <begin position="492"/>
        <end position="501"/>
    </location>
</feature>
<comment type="caution">
    <text evidence="2">The sequence shown here is derived from an EMBL/GenBank/DDBJ whole genome shotgun (WGS) entry which is preliminary data.</text>
</comment>
<dbReference type="AlphaFoldDB" id="A0A163FNS0"/>
<keyword evidence="3" id="KW-1185">Reference proteome</keyword>
<feature type="compositionally biased region" description="Low complexity" evidence="1">
    <location>
        <begin position="416"/>
        <end position="435"/>
    </location>
</feature>
<feature type="region of interest" description="Disordered" evidence="1">
    <location>
        <begin position="1"/>
        <end position="92"/>
    </location>
</feature>
<feature type="compositionally biased region" description="Low complexity" evidence="1">
    <location>
        <begin position="54"/>
        <end position="71"/>
    </location>
</feature>
<dbReference type="PANTHER" id="PTHR28051">
    <property type="entry name" value="PROTEIN MTL1-RELATED"/>
    <property type="match status" value="1"/>
</dbReference>
<evidence type="ECO:0000313" key="2">
    <source>
        <dbReference type="EMBL" id="KZM24462.1"/>
    </source>
</evidence>
<dbReference type="PANTHER" id="PTHR28051:SF1">
    <property type="entry name" value="PROTEIN MTL1-RELATED"/>
    <property type="match status" value="1"/>
</dbReference>
<evidence type="ECO:0000313" key="3">
    <source>
        <dbReference type="Proteomes" id="UP000076837"/>
    </source>
</evidence>
<dbReference type="GO" id="GO:0042149">
    <property type="term" value="P:cellular response to glucose starvation"/>
    <property type="evidence" value="ECO:0007669"/>
    <property type="project" value="TreeGrafter"/>
</dbReference>
<feature type="compositionally biased region" description="Polar residues" evidence="1">
    <location>
        <begin position="514"/>
        <end position="524"/>
    </location>
</feature>
<dbReference type="STRING" id="5454.A0A163FNS0"/>
<dbReference type="GO" id="GO:0005773">
    <property type="term" value="C:vacuole"/>
    <property type="evidence" value="ECO:0007669"/>
    <property type="project" value="GOC"/>
</dbReference>
<dbReference type="InterPro" id="IPR052292">
    <property type="entry name" value="Glucose_repression_reg"/>
</dbReference>
<dbReference type="Pfam" id="PF08550">
    <property type="entry name" value="GATA_AreA"/>
    <property type="match status" value="1"/>
</dbReference>
<gene>
    <name evidence="2" type="ORF">ST47_g4383</name>
</gene>
<dbReference type="GO" id="GO:0007039">
    <property type="term" value="P:protein catabolic process in the vacuole"/>
    <property type="evidence" value="ECO:0007669"/>
    <property type="project" value="TreeGrafter"/>
</dbReference>
<organism evidence="2 3">
    <name type="scientific">Didymella rabiei</name>
    <name type="common">Chickpea ascochyta blight fungus</name>
    <name type="synonym">Mycosphaerella rabiei</name>
    <dbReference type="NCBI Taxonomy" id="5454"/>
    <lineage>
        <taxon>Eukaryota</taxon>
        <taxon>Fungi</taxon>
        <taxon>Dikarya</taxon>
        <taxon>Ascomycota</taxon>
        <taxon>Pezizomycotina</taxon>
        <taxon>Dothideomycetes</taxon>
        <taxon>Pleosporomycetidae</taxon>
        <taxon>Pleosporales</taxon>
        <taxon>Pleosporineae</taxon>
        <taxon>Didymellaceae</taxon>
        <taxon>Ascochyta</taxon>
    </lineage>
</organism>
<feature type="compositionally biased region" description="Polar residues" evidence="1">
    <location>
        <begin position="469"/>
        <end position="489"/>
    </location>
</feature>
<feature type="region of interest" description="Disordered" evidence="1">
    <location>
        <begin position="310"/>
        <end position="350"/>
    </location>
</feature>
<proteinExistence type="predicted"/>
<accession>A0A163FNS0</accession>
<feature type="compositionally biased region" description="Polar residues" evidence="1">
    <location>
        <begin position="441"/>
        <end position="461"/>
    </location>
</feature>
<sequence>MAEVLHTPREGSPFGGPPMARTVSSSNLYSALASPRRNHFSLNDLRAHPEPSESSRASSLHSASSSSLSLDTRLDESSSEDDGLTFPDYGRNPSGYIKTTDAWDHANSPSVKIVGEQLPPFDPHPTPESTLYTDTPLTTPDPVPVSEDDSAVRKEPSHHVDYLSYEWREEDIWSSWRHIVEHRSVYGERSRLENASWRTWAKSQFKLKTVSPETLNWLKDVDVTWLYGPMQPACNRFASQQNSEPASRLSKSGSFLGCVKKPILKKRSMSEAMLQKSLSSSSLVAEAAEMAQAQRTPTVTLERRKPRPIIGRKTSDLPTASSLMSRTTSREPTDYFTSRSTSGLHSPLEGEKKHIRFDDKVEQCIAIETKDGDDDEDDFNHNPWASQNDEDSSSDEGVVMMKRSRKNKKRPLSRTTSKTSISSGNSSSIKKPGNKTIEKLPSTTLKYRTDSPDVTEQQPSHSLGFWRSSRLSPSPSQETLRPSHPSSNFLLPEDDDEEEDYFNPSGAFGDQRPATPTASGSFSPRNKHLEVPSESGGLRRTASGMIAPFEDSDDEPQRGGILGSVVDTVNTARDIAHVIWNVGWKN</sequence>
<protein>
    <submittedName>
        <fullName evidence="2">Uncharacterized protein</fullName>
    </submittedName>
</protein>
<feature type="region of interest" description="Disordered" evidence="1">
    <location>
        <begin position="132"/>
        <end position="153"/>
    </location>
</feature>
<feature type="compositionally biased region" description="Polar residues" evidence="1">
    <location>
        <begin position="316"/>
        <end position="327"/>
    </location>
</feature>
<dbReference type="InterPro" id="IPR013860">
    <property type="entry name" value="AreA_GATA"/>
</dbReference>
<reference evidence="2 3" key="1">
    <citation type="journal article" date="2016" name="Sci. Rep.">
        <title>Draft genome sequencing and secretome analysis of fungal phytopathogen Ascochyta rabiei provides insight into the necrotrophic effector repertoire.</title>
        <authorList>
            <person name="Verma S."/>
            <person name="Gazara R.K."/>
            <person name="Nizam S."/>
            <person name="Parween S."/>
            <person name="Chattopadhyay D."/>
            <person name="Verma P.K."/>
        </authorList>
    </citation>
    <scope>NUCLEOTIDE SEQUENCE [LARGE SCALE GENOMIC DNA]</scope>
    <source>
        <strain evidence="2 3">ArDII</strain>
    </source>
</reference>
<feature type="compositionally biased region" description="Basic residues" evidence="1">
    <location>
        <begin position="402"/>
        <end position="412"/>
    </location>
</feature>